<dbReference type="EMBL" id="JANFYS010000013">
    <property type="protein sequence ID" value="MCQ4770281.1"/>
    <property type="molecule type" value="Genomic_DNA"/>
</dbReference>
<name>A0AAW5JP42_9FIRM</name>
<organism evidence="2 3">
    <name type="scientific">Intestinimonas massiliensis</name>
    <name type="common">ex Afouda et al. 2020</name>
    <dbReference type="NCBI Taxonomy" id="1673721"/>
    <lineage>
        <taxon>Bacteria</taxon>
        <taxon>Bacillati</taxon>
        <taxon>Bacillota</taxon>
        <taxon>Clostridia</taxon>
        <taxon>Eubacteriales</taxon>
        <taxon>Intestinimonas</taxon>
    </lineage>
</organism>
<dbReference type="SUPFAM" id="SSF89447">
    <property type="entry name" value="AbrB/MazE/MraZ-like"/>
    <property type="match status" value="1"/>
</dbReference>
<evidence type="ECO:0000313" key="2">
    <source>
        <dbReference type="EMBL" id="MCQ4770281.1"/>
    </source>
</evidence>
<dbReference type="InterPro" id="IPR037914">
    <property type="entry name" value="SpoVT-AbrB_sf"/>
</dbReference>
<protein>
    <submittedName>
        <fullName evidence="2">AbrB/MazE/SpoVT family DNA-binding domain-containing protein</fullName>
    </submittedName>
</protein>
<gene>
    <name evidence="2" type="ORF">NE579_07370</name>
</gene>
<comment type="caution">
    <text evidence="2">The sequence shown here is derived from an EMBL/GenBank/DDBJ whole genome shotgun (WGS) entry which is preliminary data.</text>
</comment>
<dbReference type="AlphaFoldDB" id="A0AAW5JP42"/>
<dbReference type="RefSeq" id="WP_256303774.1">
    <property type="nucleotide sequence ID" value="NZ_JANFYS010000013.1"/>
</dbReference>
<feature type="domain" description="SpoVT-AbrB" evidence="1">
    <location>
        <begin position="15"/>
        <end position="45"/>
    </location>
</feature>
<dbReference type="InterPro" id="IPR007159">
    <property type="entry name" value="SpoVT-AbrB_dom"/>
</dbReference>
<reference evidence="2" key="1">
    <citation type="submission" date="2022-06" db="EMBL/GenBank/DDBJ databases">
        <title>Isolation of gut microbiota from human fecal samples.</title>
        <authorList>
            <person name="Pamer E.G."/>
            <person name="Barat B."/>
            <person name="Waligurski E."/>
            <person name="Medina S."/>
            <person name="Paddock L."/>
            <person name="Mostad J."/>
        </authorList>
    </citation>
    <scope>NUCLEOTIDE SEQUENCE</scope>
    <source>
        <strain evidence="2">DFI.9.91</strain>
    </source>
</reference>
<evidence type="ECO:0000313" key="3">
    <source>
        <dbReference type="Proteomes" id="UP001204562"/>
    </source>
</evidence>
<evidence type="ECO:0000259" key="1">
    <source>
        <dbReference type="Pfam" id="PF04014"/>
    </source>
</evidence>
<sequence>MQNQMNKPEEFVLLSIPAELIEEAGLSEGDILQMYVDDGSLVIESVYEFDEDICCDDCRYCPANNKGKRRG</sequence>
<accession>A0AAW5JP42</accession>
<keyword evidence="2" id="KW-0238">DNA-binding</keyword>
<proteinExistence type="predicted"/>
<dbReference type="Pfam" id="PF04014">
    <property type="entry name" value="MazE_antitoxin"/>
    <property type="match status" value="1"/>
</dbReference>
<dbReference type="Gene3D" id="2.10.260.10">
    <property type="match status" value="1"/>
</dbReference>
<dbReference type="Proteomes" id="UP001204562">
    <property type="component" value="Unassembled WGS sequence"/>
</dbReference>
<dbReference type="GO" id="GO:0003677">
    <property type="term" value="F:DNA binding"/>
    <property type="evidence" value="ECO:0007669"/>
    <property type="project" value="UniProtKB-KW"/>
</dbReference>